<dbReference type="RefSeq" id="WP_134837410.1">
    <property type="nucleotide sequence ID" value="NZ_SATR01000068.1"/>
</dbReference>
<gene>
    <name evidence="3" type="ORF">ELS82_22315</name>
</gene>
<dbReference type="Gene3D" id="3.60.110.10">
    <property type="entry name" value="Carbon-nitrogen hydrolase"/>
    <property type="match status" value="1"/>
</dbReference>
<comment type="caution">
    <text evidence="3">The sequence shown here is derived from an EMBL/GenBank/DDBJ whole genome shotgun (WGS) entry which is preliminary data.</text>
</comment>
<evidence type="ECO:0000259" key="2">
    <source>
        <dbReference type="PROSITE" id="PS50263"/>
    </source>
</evidence>
<organism evidence="3 4">
    <name type="scientific">Vibrio ouci</name>
    <dbReference type="NCBI Taxonomy" id="2499078"/>
    <lineage>
        <taxon>Bacteria</taxon>
        <taxon>Pseudomonadati</taxon>
        <taxon>Pseudomonadota</taxon>
        <taxon>Gammaproteobacteria</taxon>
        <taxon>Vibrionales</taxon>
        <taxon>Vibrionaceae</taxon>
        <taxon>Vibrio</taxon>
    </lineage>
</organism>
<evidence type="ECO:0000313" key="4">
    <source>
        <dbReference type="Proteomes" id="UP000297753"/>
    </source>
</evidence>
<dbReference type="InterPro" id="IPR036526">
    <property type="entry name" value="C-N_Hydrolase_sf"/>
</dbReference>
<dbReference type="Proteomes" id="UP000297753">
    <property type="component" value="Unassembled WGS sequence"/>
</dbReference>
<dbReference type="PANTHER" id="PTHR43674">
    <property type="entry name" value="NITRILASE C965.09-RELATED"/>
    <property type="match status" value="1"/>
</dbReference>
<accession>A0A4Y8W9V0</accession>
<dbReference type="EMBL" id="SATR01000068">
    <property type="protein sequence ID" value="TFH89426.1"/>
    <property type="molecule type" value="Genomic_DNA"/>
</dbReference>
<dbReference type="InterPro" id="IPR050345">
    <property type="entry name" value="Aliph_Amidase/BUP"/>
</dbReference>
<dbReference type="InterPro" id="IPR003010">
    <property type="entry name" value="C-N_Hydrolase"/>
</dbReference>
<dbReference type="SUPFAM" id="SSF56317">
    <property type="entry name" value="Carbon-nitrogen hydrolase"/>
    <property type="match status" value="1"/>
</dbReference>
<keyword evidence="4" id="KW-1185">Reference proteome</keyword>
<dbReference type="PROSITE" id="PS50263">
    <property type="entry name" value="CN_HYDROLASE"/>
    <property type="match status" value="1"/>
</dbReference>
<dbReference type="Pfam" id="PF00795">
    <property type="entry name" value="CN_hydrolase"/>
    <property type="match status" value="1"/>
</dbReference>
<reference evidence="3 4" key="1">
    <citation type="submission" date="2019-01" db="EMBL/GenBank/DDBJ databases">
        <title>Vibrio BEI176 sp. nov, a marine bacterium isolated from China: eastern marignal seas.</title>
        <authorList>
            <person name="Li B."/>
        </authorList>
    </citation>
    <scope>NUCLEOTIDE SEQUENCE [LARGE SCALE GENOMIC DNA]</scope>
    <source>
        <strain evidence="3 4">BEI176</strain>
    </source>
</reference>
<dbReference type="AlphaFoldDB" id="A0A4Y8W9V0"/>
<feature type="domain" description="CN hydrolase" evidence="2">
    <location>
        <begin position="1"/>
        <end position="238"/>
    </location>
</feature>
<proteinExistence type="predicted"/>
<evidence type="ECO:0000256" key="1">
    <source>
        <dbReference type="ARBA" id="ARBA00022801"/>
    </source>
</evidence>
<evidence type="ECO:0000313" key="3">
    <source>
        <dbReference type="EMBL" id="TFH89426.1"/>
    </source>
</evidence>
<dbReference type="PANTHER" id="PTHR43674:SF2">
    <property type="entry name" value="BETA-UREIDOPROPIONASE"/>
    <property type="match status" value="1"/>
</dbReference>
<protein>
    <submittedName>
        <fullName evidence="3">Carbon-nitrogen hydrolase family protein</fullName>
    </submittedName>
</protein>
<dbReference type="OrthoDB" id="9811121at2"/>
<sequence length="260" mass="28960">MKFALLQFPVSRDPNDNYAQIKQAIRDAQQQGAQVLVTQECALSGYPPVEIRSVAEIDFEQQAAAFEEIVQLVKDKQMHVFLGLIRPCGDKVANSVAIISPSGEVQYYDKRALWGWDADNFVSESDFNGIVEIHGVRIGVRVCYEIRFPEYFRELYREQVDVAIVSLCDVQPVPDAHRLSLIKSHLLTRAIENVLTVISVNASTFAQTAPTGVIDPLGNTLVEAARDQASLTYFNYQRGEYGFGAKGIIAYSDKLLGRAL</sequence>
<dbReference type="GO" id="GO:0016811">
    <property type="term" value="F:hydrolase activity, acting on carbon-nitrogen (but not peptide) bonds, in linear amides"/>
    <property type="evidence" value="ECO:0007669"/>
    <property type="project" value="TreeGrafter"/>
</dbReference>
<keyword evidence="1 3" id="KW-0378">Hydrolase</keyword>
<dbReference type="CDD" id="cd07197">
    <property type="entry name" value="nitrilase"/>
    <property type="match status" value="1"/>
</dbReference>
<name>A0A4Y8W9V0_9VIBR</name>